<dbReference type="AlphaFoldDB" id="A0A9D4SJU6"/>
<dbReference type="Pfam" id="PF04112">
    <property type="entry name" value="Mak10"/>
    <property type="match status" value="1"/>
</dbReference>
<evidence type="ECO:0000313" key="11">
    <source>
        <dbReference type="EMBL" id="KAH7643750.1"/>
    </source>
</evidence>
<evidence type="ECO:0000259" key="9">
    <source>
        <dbReference type="Pfam" id="PF04112"/>
    </source>
</evidence>
<dbReference type="InterPro" id="IPR007244">
    <property type="entry name" value="Naa35_N"/>
</dbReference>
<dbReference type="Pfam" id="PF00452">
    <property type="entry name" value="Bcl-2"/>
    <property type="match status" value="1"/>
</dbReference>
<dbReference type="InterPro" id="IPR046371">
    <property type="entry name" value="Bcl-2_BH1-3"/>
</dbReference>
<dbReference type="InterPro" id="IPR036834">
    <property type="entry name" value="Bcl-2-like_sf"/>
</dbReference>
<dbReference type="PRINTS" id="PR01862">
    <property type="entry name" value="BCL2FAMILY"/>
</dbReference>
<comment type="similarity">
    <text evidence="3">Belongs to the Bcl-2 family.</text>
</comment>
<keyword evidence="4" id="KW-0963">Cytoplasm</keyword>
<dbReference type="InterPro" id="IPR026298">
    <property type="entry name" value="Bcl-2_fam"/>
</dbReference>
<dbReference type="InterPro" id="IPR002475">
    <property type="entry name" value="Bcl2-like"/>
</dbReference>
<reference evidence="11" key="1">
    <citation type="submission" date="2020-06" db="EMBL/GenBank/DDBJ databases">
        <authorList>
            <person name="Ji K."/>
            <person name="Li J."/>
        </authorList>
    </citation>
    <scope>NUCLEOTIDE SEQUENCE</scope>
    <source>
        <strain evidence="11">JKM2019</strain>
        <tissue evidence="11">Whole body</tissue>
    </source>
</reference>
<evidence type="ECO:0000256" key="4">
    <source>
        <dbReference type="ARBA" id="ARBA00022490"/>
    </source>
</evidence>
<dbReference type="PROSITE" id="PS50062">
    <property type="entry name" value="BCL2_FAMILY"/>
    <property type="match status" value="1"/>
</dbReference>
<dbReference type="InterPro" id="IPR057982">
    <property type="entry name" value="TPR_NAA35"/>
</dbReference>
<dbReference type="Proteomes" id="UP000828236">
    <property type="component" value="Unassembled WGS sequence"/>
</dbReference>
<comment type="similarity">
    <text evidence="2">Belongs to the MAK10 family.</text>
</comment>
<keyword evidence="7" id="KW-0472">Membrane</keyword>
<protein>
    <recommendedName>
        <fullName evidence="6">Protein MAK10 homolog</fullName>
    </recommendedName>
</protein>
<keyword evidence="7" id="KW-1133">Transmembrane helix</keyword>
<feature type="domain" description="NAA35-like TPR repeats" evidence="10">
    <location>
        <begin position="330"/>
        <end position="696"/>
    </location>
</feature>
<dbReference type="Gene3D" id="1.10.437.10">
    <property type="entry name" value="Blc2-like"/>
    <property type="match status" value="1"/>
</dbReference>
<dbReference type="PANTHER" id="PTHR21373:SF0">
    <property type="entry name" value="N-ALPHA-ACETYLTRANSFERASE 35, NATC AUXILIARY SUBUNIT"/>
    <property type="match status" value="1"/>
</dbReference>
<evidence type="ECO:0000259" key="10">
    <source>
        <dbReference type="Pfam" id="PF25789"/>
    </source>
</evidence>
<keyword evidence="5" id="KW-0053">Apoptosis</keyword>
<evidence type="ECO:0000259" key="8">
    <source>
        <dbReference type="Pfam" id="PF00452"/>
    </source>
</evidence>
<dbReference type="GO" id="GO:0042981">
    <property type="term" value="P:regulation of apoptotic process"/>
    <property type="evidence" value="ECO:0007669"/>
    <property type="project" value="InterPro"/>
</dbReference>
<evidence type="ECO:0000256" key="1">
    <source>
        <dbReference type="ARBA" id="ARBA00004496"/>
    </source>
</evidence>
<feature type="domain" description="NAA35-like N-terminal" evidence="9">
    <location>
        <begin position="29"/>
        <end position="175"/>
    </location>
</feature>
<dbReference type="PANTHER" id="PTHR21373">
    <property type="entry name" value="GLUCOSE REPRESSIBLE PROTEIN MAK10"/>
    <property type="match status" value="1"/>
</dbReference>
<dbReference type="GO" id="GO:0031417">
    <property type="term" value="C:NatC complex"/>
    <property type="evidence" value="ECO:0007669"/>
    <property type="project" value="InterPro"/>
</dbReference>
<dbReference type="Pfam" id="PF25789">
    <property type="entry name" value="TPR_NAA35"/>
    <property type="match status" value="1"/>
</dbReference>
<dbReference type="GO" id="GO:0006915">
    <property type="term" value="P:apoptotic process"/>
    <property type="evidence" value="ECO:0007669"/>
    <property type="project" value="UniProtKB-KW"/>
</dbReference>
<dbReference type="EMBL" id="SDOV01000002">
    <property type="protein sequence ID" value="KAH7643750.1"/>
    <property type="molecule type" value="Genomic_DNA"/>
</dbReference>
<name>A0A9D4SJU6_DERFA</name>
<evidence type="ECO:0000256" key="2">
    <source>
        <dbReference type="ARBA" id="ARBA00006289"/>
    </source>
</evidence>
<sequence length="894" mass="105644">MDSLKKINTYNWIDITEDFKNATEKLKLGELVHDVMFSLYDAMAAIELMDPKMDAGMVGQKNKKNYKFEDMIKENLIKIDSFTTEELIGIIDDTYSCLVTWMNGHSLAQTVFINVFLHNPQLICDKTLKTFCITMLKIVDMISNFISRAAVYEEEDFQPKNYGFDLASNVNISKILPMLKVNEDEIRTEICNESENNSSTNTNHDRRKKMEALLIRIKFTKYFFLCFYAFKKYLYQQNALSLGEFLSQLNENLDLSEDLLVHWLATIDYGIQPNNITTITNPDYPTIIGFEPLINQRLLAPSFPRYTKIKSRKETIQFLRELLQRIRKLLKVQEIEKFIDVLKFFNTYSQQTPSCVVSRSLLQLFYLPQDDHVFGEREFIQIVKESCKRFIKPPILCGKITLDTDTKENVESFFDFCSRFFKKILQIYGHNRASQRGKLEMIFKDVVYIGEQCAVLEQILIYRKFCDHLQVWIMFYKFYFISQYLLTGFELELYSIHEFGYIYFELDHIWDYISLIVKRALENYMEHELFLNSTNNSTTVNSKNSRKKNKSKIIRNRFNIHEIFITYYKGMNQMAAAMNRLMMAFMIDEKIKPLKQSLNSEEIRYKHRFSPLLQLEGTLQSYLNYSECFDSFVRSKSSTRLLYTEACQLFEQARKHFESLQQNDLTFQDEVQSYIKVAKTNNIVLKLFLSGHNEKMPTVAYFDDDNEEEIKQYTRCLFSELTREQLLHSGAVDETAIETNPELEFLNFQLNNFSLKQIGRDLKAISEEFARSSERNRVLERAQQVDIDHVNYEDFRQFLEELFANGITRERIVVLFFFCSDVVVRAYTNRVANLKRLFNWFLNYILDRVCSWVANHGGWKVVLGTYVPAFSQTVFYWLGSAAIVMFMYKKIFNY</sequence>
<evidence type="ECO:0000256" key="6">
    <source>
        <dbReference type="ARBA" id="ARBA00030494"/>
    </source>
</evidence>
<comment type="caution">
    <text evidence="11">The sequence shown here is derived from an EMBL/GenBank/DDBJ whole genome shotgun (WGS) entry which is preliminary data.</text>
</comment>
<reference evidence="11" key="2">
    <citation type="journal article" date="2021" name="World Allergy Organ. J.">
        <title>Chromosome-level assembly of Dermatophagoides farinae genome and transcriptome reveals two novel allergens Der f 37 and Der f 39.</title>
        <authorList>
            <person name="Chen J."/>
            <person name="Cai Z."/>
            <person name="Fan D."/>
            <person name="Hu J."/>
            <person name="Hou Y."/>
            <person name="He Y."/>
            <person name="Zhang Z."/>
            <person name="Zhao Z."/>
            <person name="Gao P."/>
            <person name="Hu W."/>
            <person name="Sun J."/>
            <person name="Li J."/>
            <person name="Ji K."/>
        </authorList>
    </citation>
    <scope>NUCLEOTIDE SEQUENCE</scope>
    <source>
        <strain evidence="11">JKM2019</strain>
    </source>
</reference>
<keyword evidence="7" id="KW-0812">Transmembrane</keyword>
<comment type="subcellular location">
    <subcellularLocation>
        <location evidence="1">Cytoplasm</location>
    </subcellularLocation>
</comment>
<feature type="transmembrane region" description="Helical" evidence="7">
    <location>
        <begin position="869"/>
        <end position="888"/>
    </location>
</feature>
<accession>A0A9D4SJU6</accession>
<evidence type="ECO:0000256" key="7">
    <source>
        <dbReference type="SAM" id="Phobius"/>
    </source>
</evidence>
<gene>
    <name evidence="11" type="ORF">HUG17_6112</name>
</gene>
<dbReference type="InterPro" id="IPR057983">
    <property type="entry name" value="NAA35-like_N"/>
</dbReference>
<evidence type="ECO:0000256" key="5">
    <source>
        <dbReference type="ARBA" id="ARBA00022703"/>
    </source>
</evidence>
<proteinExistence type="inferred from homology"/>
<feature type="domain" description="Bcl-2 Bcl-2 homology region 1-3" evidence="8">
    <location>
        <begin position="766"/>
        <end position="859"/>
    </location>
</feature>
<dbReference type="SUPFAM" id="SSF56854">
    <property type="entry name" value="Bcl-2 inhibitors of programmed cell death"/>
    <property type="match status" value="1"/>
</dbReference>
<evidence type="ECO:0000256" key="3">
    <source>
        <dbReference type="ARBA" id="ARBA00009458"/>
    </source>
</evidence>
<organism evidence="11">
    <name type="scientific">Dermatophagoides farinae</name>
    <name type="common">American house dust mite</name>
    <dbReference type="NCBI Taxonomy" id="6954"/>
    <lineage>
        <taxon>Eukaryota</taxon>
        <taxon>Metazoa</taxon>
        <taxon>Ecdysozoa</taxon>
        <taxon>Arthropoda</taxon>
        <taxon>Chelicerata</taxon>
        <taxon>Arachnida</taxon>
        <taxon>Acari</taxon>
        <taxon>Acariformes</taxon>
        <taxon>Sarcoptiformes</taxon>
        <taxon>Astigmata</taxon>
        <taxon>Psoroptidia</taxon>
        <taxon>Analgoidea</taxon>
        <taxon>Pyroglyphidae</taxon>
        <taxon>Dermatophagoidinae</taxon>
        <taxon>Dermatophagoides</taxon>
    </lineage>
</organism>